<dbReference type="STRING" id="126957.T1IPV8"/>
<dbReference type="GO" id="GO:0000176">
    <property type="term" value="C:nuclear exosome (RNase complex)"/>
    <property type="evidence" value="ECO:0007669"/>
    <property type="project" value="TreeGrafter"/>
</dbReference>
<evidence type="ECO:0000256" key="3">
    <source>
        <dbReference type="ARBA" id="ARBA00022835"/>
    </source>
</evidence>
<dbReference type="Pfam" id="PF21266">
    <property type="entry name" value="S1_RRP4"/>
    <property type="match status" value="1"/>
</dbReference>
<name>T1IPV8_STRMM</name>
<dbReference type="CDD" id="cd05789">
    <property type="entry name" value="S1_Rrp4"/>
    <property type="match status" value="1"/>
</dbReference>
<dbReference type="GO" id="GO:0000467">
    <property type="term" value="P:exonucleolytic trimming to generate mature 3'-end of 5.8S rRNA from tricistronic rRNA transcript (SSU-rRNA, 5.8S rRNA, LSU-rRNA)"/>
    <property type="evidence" value="ECO:0007669"/>
    <property type="project" value="TreeGrafter"/>
</dbReference>
<dbReference type="InterPro" id="IPR012340">
    <property type="entry name" value="NA-bd_OB-fold"/>
</dbReference>
<dbReference type="Proteomes" id="UP000014500">
    <property type="component" value="Unassembled WGS sequence"/>
</dbReference>
<evidence type="ECO:0000256" key="2">
    <source>
        <dbReference type="ARBA" id="ARBA00009155"/>
    </source>
</evidence>
<evidence type="ECO:0000259" key="6">
    <source>
        <dbReference type="Pfam" id="PF21266"/>
    </source>
</evidence>
<comment type="similarity">
    <text evidence="2">Belongs to the RRP4 family.</text>
</comment>
<feature type="domain" description="K Homology" evidence="5">
    <location>
        <begin position="165"/>
        <end position="205"/>
    </location>
</feature>
<dbReference type="GO" id="GO:0010468">
    <property type="term" value="P:regulation of gene expression"/>
    <property type="evidence" value="ECO:0007669"/>
    <property type="project" value="UniProtKB-ARBA"/>
</dbReference>
<evidence type="ECO:0000313" key="8">
    <source>
        <dbReference type="Proteomes" id="UP000014500"/>
    </source>
</evidence>
<dbReference type="Pfam" id="PF15985">
    <property type="entry name" value="KH_6"/>
    <property type="match status" value="1"/>
</dbReference>
<evidence type="ECO:0000259" key="5">
    <source>
        <dbReference type="Pfam" id="PF15985"/>
    </source>
</evidence>
<feature type="domain" description="RRP4 S1" evidence="6">
    <location>
        <begin position="71"/>
        <end position="143"/>
    </location>
</feature>
<dbReference type="SUPFAM" id="SSF50249">
    <property type="entry name" value="Nucleic acid-binding proteins"/>
    <property type="match status" value="1"/>
</dbReference>
<evidence type="ECO:0000313" key="7">
    <source>
        <dbReference type="EnsemblMetazoa" id="SMAR003064-PA"/>
    </source>
</evidence>
<sequence length="291" mass="32272">MGDCIRLACERLNNAALNGSKRSSKLVTPGDLITNDTGHGTYDNDQCLLASVAGVVKQVGRLISVVPLKTRYNGEIGDRIVGRITEVQQKRWKVDTNSKMDSILQLSFNTLPGGESRRRGMEDELMMRQCLKEGDLISAEVHKVHNDGVLSLIVKDLKSGKLSQGSLVRVSPSVIKRCKLHVHDLPFGVNVILGNNGLIWISCKTREDTTDGVDSLHDLEPNIEGSDREIAARIRNCILALANSRVMLYDTSIIYAYEESLKYSEAKHLLKPEVIADVAECTRRRLSEMES</sequence>
<dbReference type="Gene3D" id="2.40.50.100">
    <property type="match status" value="1"/>
</dbReference>
<dbReference type="EMBL" id="JH431265">
    <property type="status" value="NOT_ANNOTATED_CDS"/>
    <property type="molecule type" value="Genomic_DNA"/>
</dbReference>
<dbReference type="AlphaFoldDB" id="T1IPV8"/>
<dbReference type="EnsemblMetazoa" id="SMAR003064-RA">
    <property type="protein sequence ID" value="SMAR003064-PA"/>
    <property type="gene ID" value="SMAR003064"/>
</dbReference>
<dbReference type="GO" id="GO:0003723">
    <property type="term" value="F:RNA binding"/>
    <property type="evidence" value="ECO:0007669"/>
    <property type="project" value="UniProtKB-KW"/>
</dbReference>
<dbReference type="InterPro" id="IPR036612">
    <property type="entry name" value="KH_dom_type_1_sf"/>
</dbReference>
<dbReference type="GO" id="GO:0071038">
    <property type="term" value="P:TRAMP-dependent tRNA surveillance pathway"/>
    <property type="evidence" value="ECO:0007669"/>
    <property type="project" value="TreeGrafter"/>
</dbReference>
<dbReference type="InterPro" id="IPR004088">
    <property type="entry name" value="KH_dom_type_1"/>
</dbReference>
<dbReference type="SUPFAM" id="SSF54791">
    <property type="entry name" value="Eukaryotic type KH-domain (KH-domain type I)"/>
    <property type="match status" value="1"/>
</dbReference>
<dbReference type="PANTHER" id="PTHR21321">
    <property type="entry name" value="PNAS-3 RELATED"/>
    <property type="match status" value="1"/>
</dbReference>
<dbReference type="Gene3D" id="2.40.50.140">
    <property type="entry name" value="Nucleic acid-binding proteins"/>
    <property type="match status" value="1"/>
</dbReference>
<dbReference type="GO" id="GO:0071034">
    <property type="term" value="P:CUT catabolic process"/>
    <property type="evidence" value="ECO:0007669"/>
    <property type="project" value="TreeGrafter"/>
</dbReference>
<keyword evidence="4" id="KW-0694">RNA-binding</keyword>
<dbReference type="eggNOG" id="KOG3013">
    <property type="taxonomic scope" value="Eukaryota"/>
</dbReference>
<comment type="subcellular location">
    <subcellularLocation>
        <location evidence="1">Nucleus</location>
    </subcellularLocation>
</comment>
<keyword evidence="8" id="KW-1185">Reference proteome</keyword>
<organism evidence="7 8">
    <name type="scientific">Strigamia maritima</name>
    <name type="common">European centipede</name>
    <name type="synonym">Geophilus maritimus</name>
    <dbReference type="NCBI Taxonomy" id="126957"/>
    <lineage>
        <taxon>Eukaryota</taxon>
        <taxon>Metazoa</taxon>
        <taxon>Ecdysozoa</taxon>
        <taxon>Arthropoda</taxon>
        <taxon>Myriapoda</taxon>
        <taxon>Chilopoda</taxon>
        <taxon>Pleurostigmophora</taxon>
        <taxon>Geophilomorpha</taxon>
        <taxon>Linotaeniidae</taxon>
        <taxon>Strigamia</taxon>
    </lineage>
</organism>
<dbReference type="CDD" id="cd22525">
    <property type="entry name" value="KH-I_Rrp4_eukar"/>
    <property type="match status" value="1"/>
</dbReference>
<keyword evidence="3" id="KW-0271">Exosome</keyword>
<dbReference type="GO" id="GO:0034475">
    <property type="term" value="P:U4 snRNA 3'-end processing"/>
    <property type="evidence" value="ECO:0007669"/>
    <property type="project" value="TreeGrafter"/>
</dbReference>
<dbReference type="GO" id="GO:0071035">
    <property type="term" value="P:nuclear polyadenylation-dependent rRNA catabolic process"/>
    <property type="evidence" value="ECO:0007669"/>
    <property type="project" value="TreeGrafter"/>
</dbReference>
<dbReference type="InterPro" id="IPR048565">
    <property type="entry name" value="S1_RRP4"/>
</dbReference>
<evidence type="ECO:0000256" key="1">
    <source>
        <dbReference type="ARBA" id="ARBA00004123"/>
    </source>
</evidence>
<evidence type="ECO:0000256" key="4">
    <source>
        <dbReference type="ARBA" id="ARBA00022884"/>
    </source>
</evidence>
<dbReference type="HOGENOM" id="CLU_034114_3_0_1"/>
<dbReference type="PANTHER" id="PTHR21321:SF4">
    <property type="entry name" value="EXOSOME COMPLEX COMPONENT RRP4"/>
    <property type="match status" value="1"/>
</dbReference>
<dbReference type="GO" id="GO:0071051">
    <property type="term" value="P:poly(A)-dependent snoRNA 3'-end processing"/>
    <property type="evidence" value="ECO:0007669"/>
    <property type="project" value="TreeGrafter"/>
</dbReference>
<reference evidence="8" key="1">
    <citation type="submission" date="2011-05" db="EMBL/GenBank/DDBJ databases">
        <authorList>
            <person name="Richards S.R."/>
            <person name="Qu J."/>
            <person name="Jiang H."/>
            <person name="Jhangiani S.N."/>
            <person name="Agravi P."/>
            <person name="Goodspeed R."/>
            <person name="Gross S."/>
            <person name="Mandapat C."/>
            <person name="Jackson L."/>
            <person name="Mathew T."/>
            <person name="Pu L."/>
            <person name="Thornton R."/>
            <person name="Saada N."/>
            <person name="Wilczek-Boney K.B."/>
            <person name="Lee S."/>
            <person name="Kovar C."/>
            <person name="Wu Y."/>
            <person name="Scherer S.E."/>
            <person name="Worley K.C."/>
            <person name="Muzny D.M."/>
            <person name="Gibbs R."/>
        </authorList>
    </citation>
    <scope>NUCLEOTIDE SEQUENCE</scope>
    <source>
        <strain evidence="8">Brora</strain>
    </source>
</reference>
<dbReference type="OMA" id="GPYIPEV"/>
<dbReference type="GO" id="GO:0000177">
    <property type="term" value="C:cytoplasmic exosome (RNase complex)"/>
    <property type="evidence" value="ECO:0007669"/>
    <property type="project" value="TreeGrafter"/>
</dbReference>
<accession>T1IPV8</accession>
<dbReference type="SUPFAM" id="SSF110324">
    <property type="entry name" value="Ribosomal L27 protein-like"/>
    <property type="match status" value="1"/>
</dbReference>
<dbReference type="PhylomeDB" id="T1IPV8"/>
<proteinExistence type="inferred from homology"/>
<protein>
    <submittedName>
        <fullName evidence="7">Uncharacterized protein</fullName>
    </submittedName>
</protein>
<reference evidence="7" key="2">
    <citation type="submission" date="2015-02" db="UniProtKB">
        <authorList>
            <consortium name="EnsemblMetazoa"/>
        </authorList>
    </citation>
    <scope>IDENTIFICATION</scope>
</reference>
<dbReference type="InterPro" id="IPR026699">
    <property type="entry name" value="Exosome_RNA_bind1/RRP40/RRP4"/>
</dbReference>